<dbReference type="Pfam" id="PF13520">
    <property type="entry name" value="AA_permease_2"/>
    <property type="match status" value="1"/>
</dbReference>
<dbReference type="InterPro" id="IPR013154">
    <property type="entry name" value="ADH-like_N"/>
</dbReference>
<dbReference type="GO" id="GO:0003939">
    <property type="term" value="F:L-iditol 2-dehydrogenase (NAD+) activity"/>
    <property type="evidence" value="ECO:0007669"/>
    <property type="project" value="TreeGrafter"/>
</dbReference>
<comment type="similarity">
    <text evidence="3 16">Belongs to the zinc-containing alcohol dehydrogenase family.</text>
</comment>
<dbReference type="SUPFAM" id="SSF50129">
    <property type="entry name" value="GroES-like"/>
    <property type="match status" value="1"/>
</dbReference>
<dbReference type="PANTHER" id="PTHR43161:SF9">
    <property type="entry name" value="SORBITOL DEHYDROGENASE"/>
    <property type="match status" value="1"/>
</dbReference>
<feature type="transmembrane region" description="Helical" evidence="18">
    <location>
        <begin position="379"/>
        <end position="401"/>
    </location>
</feature>
<keyword evidence="7 16" id="KW-0862">Zinc</keyword>
<feature type="transmembrane region" description="Helical" evidence="18">
    <location>
        <begin position="407"/>
        <end position="427"/>
    </location>
</feature>
<dbReference type="Proteomes" id="UP000767238">
    <property type="component" value="Unassembled WGS sequence"/>
</dbReference>
<dbReference type="GO" id="GO:0008270">
    <property type="term" value="F:zinc ion binding"/>
    <property type="evidence" value="ECO:0007669"/>
    <property type="project" value="InterPro"/>
</dbReference>
<dbReference type="PROSITE" id="PS00218">
    <property type="entry name" value="AMINO_ACID_PERMEASE_1"/>
    <property type="match status" value="1"/>
</dbReference>
<dbReference type="Gene3D" id="3.40.50.720">
    <property type="entry name" value="NAD(P)-binding Rossmann-like Domain"/>
    <property type="match status" value="1"/>
</dbReference>
<dbReference type="InterPro" id="IPR004840">
    <property type="entry name" value="Amino_acid_permease_CS"/>
</dbReference>
<dbReference type="Gene3D" id="3.90.180.10">
    <property type="entry name" value="Medium-chain alcohol dehydrogenases, catalytic domain"/>
    <property type="match status" value="1"/>
</dbReference>
<dbReference type="InterPro" id="IPR036291">
    <property type="entry name" value="NAD(P)-bd_dom_sf"/>
</dbReference>
<feature type="transmembrane region" description="Helical" evidence="18">
    <location>
        <begin position="165"/>
        <end position="185"/>
    </location>
</feature>
<reference evidence="20" key="1">
    <citation type="journal article" date="2021" name="J Fungi (Basel)">
        <title>Virulence traits and population genomics of the black yeast Aureobasidium melanogenum.</title>
        <authorList>
            <person name="Cernosa A."/>
            <person name="Sun X."/>
            <person name="Gostincar C."/>
            <person name="Fang C."/>
            <person name="Gunde-Cimerman N."/>
            <person name="Song Z."/>
        </authorList>
    </citation>
    <scope>NUCLEOTIDE SEQUENCE</scope>
    <source>
        <strain evidence="20">EXF-8016</strain>
    </source>
</reference>
<dbReference type="Gene3D" id="1.20.1740.10">
    <property type="entry name" value="Amino acid/polyamine transporter I"/>
    <property type="match status" value="1"/>
</dbReference>
<feature type="transmembrane region" description="Helical" evidence="18">
    <location>
        <begin position="279"/>
        <end position="302"/>
    </location>
</feature>
<dbReference type="GO" id="GO:0016020">
    <property type="term" value="C:membrane"/>
    <property type="evidence" value="ECO:0007669"/>
    <property type="project" value="UniProtKB-SubCell"/>
</dbReference>
<evidence type="ECO:0000313" key="20">
    <source>
        <dbReference type="EMBL" id="KAH0234496.1"/>
    </source>
</evidence>
<feature type="transmembrane region" description="Helical" evidence="18">
    <location>
        <begin position="121"/>
        <end position="145"/>
    </location>
</feature>
<keyword evidence="5 18" id="KW-0812">Transmembrane</keyword>
<evidence type="ECO:0000256" key="13">
    <source>
        <dbReference type="ARBA" id="ARBA00025713"/>
    </source>
</evidence>
<evidence type="ECO:0000256" key="6">
    <source>
        <dbReference type="ARBA" id="ARBA00022723"/>
    </source>
</evidence>
<gene>
    <name evidence="20" type="ORF">KCV03_g910</name>
</gene>
<dbReference type="InterPro" id="IPR002293">
    <property type="entry name" value="AA/rel_permease1"/>
</dbReference>
<evidence type="ECO:0000256" key="1">
    <source>
        <dbReference type="ARBA" id="ARBA00001947"/>
    </source>
</evidence>
<evidence type="ECO:0000256" key="3">
    <source>
        <dbReference type="ARBA" id="ARBA00008072"/>
    </source>
</evidence>
<evidence type="ECO:0000256" key="12">
    <source>
        <dbReference type="ARBA" id="ARBA00024843"/>
    </source>
</evidence>
<feature type="region of interest" description="Disordered" evidence="17">
    <location>
        <begin position="1"/>
        <end position="23"/>
    </location>
</feature>
<dbReference type="EMBL" id="JAHFYH010000003">
    <property type="protein sequence ID" value="KAH0234496.1"/>
    <property type="molecule type" value="Genomic_DNA"/>
</dbReference>
<feature type="transmembrane region" description="Helical" evidence="18">
    <location>
        <begin position="197"/>
        <end position="218"/>
    </location>
</feature>
<dbReference type="PANTHER" id="PTHR43161">
    <property type="entry name" value="SORBITOL DEHYDROGENASE"/>
    <property type="match status" value="1"/>
</dbReference>
<proteinExistence type="inferred from homology"/>
<keyword evidence="8 18" id="KW-1133">Transmembrane helix</keyword>
<dbReference type="SMART" id="SM00829">
    <property type="entry name" value="PKS_ER"/>
    <property type="match status" value="1"/>
</dbReference>
<dbReference type="GO" id="GO:0006865">
    <property type="term" value="P:amino acid transport"/>
    <property type="evidence" value="ECO:0007669"/>
    <property type="project" value="InterPro"/>
</dbReference>
<feature type="transmembrane region" description="Helical" evidence="18">
    <location>
        <begin position="334"/>
        <end position="358"/>
    </location>
</feature>
<comment type="pathway">
    <text evidence="13">Carbohydrate degradation; L-arabinose degradation via L-arabinitol; D-xylulose 5-phosphate from L-arabinose (fungal route): step 4/5.</text>
</comment>
<feature type="transmembrane region" description="Helical" evidence="18">
    <location>
        <begin position="42"/>
        <end position="67"/>
    </location>
</feature>
<evidence type="ECO:0000256" key="11">
    <source>
        <dbReference type="ARBA" id="ARBA00023136"/>
    </source>
</evidence>
<accession>A0A9P8KBV8</accession>
<reference evidence="20" key="2">
    <citation type="submission" date="2021-08" db="EMBL/GenBank/DDBJ databases">
        <authorList>
            <person name="Gostincar C."/>
            <person name="Sun X."/>
            <person name="Song Z."/>
            <person name="Gunde-Cimerman N."/>
        </authorList>
    </citation>
    <scope>NUCLEOTIDE SEQUENCE</scope>
    <source>
        <strain evidence="20">EXF-8016</strain>
    </source>
</reference>
<dbReference type="InterPro" id="IPR002328">
    <property type="entry name" value="ADH_Zn_CS"/>
</dbReference>
<feature type="non-terminal residue" evidence="20">
    <location>
        <position position="962"/>
    </location>
</feature>
<dbReference type="InterPro" id="IPR013149">
    <property type="entry name" value="ADH-like_C"/>
</dbReference>
<comment type="cofactor">
    <cofactor evidence="1 16">
        <name>Zn(2+)</name>
        <dbReference type="ChEBI" id="CHEBI:29105"/>
    </cofactor>
</comment>
<protein>
    <recommendedName>
        <fullName evidence="14">D-xylulose reductase</fullName>
        <ecNumber evidence="14">1.1.1.9</ecNumber>
    </recommendedName>
    <alternativeName>
        <fullName evidence="15">Xylitol dehydrogenase A</fullName>
    </alternativeName>
</protein>
<feature type="transmembrane region" description="Helical" evidence="18">
    <location>
        <begin position="479"/>
        <end position="498"/>
    </location>
</feature>
<keyword evidence="6 16" id="KW-0479">Metal-binding</keyword>
<keyword evidence="9" id="KW-0560">Oxidoreductase</keyword>
<dbReference type="FunFam" id="3.40.50.720:FF:000068">
    <property type="entry name" value="Sorbitol dehydrogenase"/>
    <property type="match status" value="1"/>
</dbReference>
<evidence type="ECO:0000256" key="2">
    <source>
        <dbReference type="ARBA" id="ARBA00004141"/>
    </source>
</evidence>
<evidence type="ECO:0000256" key="17">
    <source>
        <dbReference type="SAM" id="MobiDB-lite"/>
    </source>
</evidence>
<dbReference type="SUPFAM" id="SSF51735">
    <property type="entry name" value="NAD(P)-binding Rossmann-fold domains"/>
    <property type="match status" value="1"/>
</dbReference>
<feature type="domain" description="Enoyl reductase (ER)" evidence="19">
    <location>
        <begin position="621"/>
        <end position="958"/>
    </location>
</feature>
<dbReference type="GO" id="GO:0046526">
    <property type="term" value="F:D-xylulose reductase activity"/>
    <property type="evidence" value="ECO:0007669"/>
    <property type="project" value="UniProtKB-EC"/>
</dbReference>
<evidence type="ECO:0000256" key="7">
    <source>
        <dbReference type="ARBA" id="ARBA00022833"/>
    </source>
</evidence>
<dbReference type="GO" id="GO:0022857">
    <property type="term" value="F:transmembrane transporter activity"/>
    <property type="evidence" value="ECO:0007669"/>
    <property type="project" value="InterPro"/>
</dbReference>
<dbReference type="GO" id="GO:0006062">
    <property type="term" value="P:sorbitol catabolic process"/>
    <property type="evidence" value="ECO:0007669"/>
    <property type="project" value="TreeGrafter"/>
</dbReference>
<comment type="subcellular location">
    <subcellularLocation>
        <location evidence="2">Membrane</location>
        <topology evidence="2">Multi-pass membrane protein</topology>
    </subcellularLocation>
</comment>
<keyword evidence="11 18" id="KW-0472">Membrane</keyword>
<evidence type="ECO:0000256" key="5">
    <source>
        <dbReference type="ARBA" id="ARBA00022692"/>
    </source>
</evidence>
<evidence type="ECO:0000256" key="10">
    <source>
        <dbReference type="ARBA" id="ARBA00023027"/>
    </source>
</evidence>
<evidence type="ECO:0000259" key="19">
    <source>
        <dbReference type="SMART" id="SM00829"/>
    </source>
</evidence>
<name>A0A9P8KBV8_AURME</name>
<organism evidence="20 21">
    <name type="scientific">Aureobasidium melanogenum</name>
    <name type="common">Aureobasidium pullulans var. melanogenum</name>
    <dbReference type="NCBI Taxonomy" id="46634"/>
    <lineage>
        <taxon>Eukaryota</taxon>
        <taxon>Fungi</taxon>
        <taxon>Dikarya</taxon>
        <taxon>Ascomycota</taxon>
        <taxon>Pezizomycotina</taxon>
        <taxon>Dothideomycetes</taxon>
        <taxon>Dothideomycetidae</taxon>
        <taxon>Dothideales</taxon>
        <taxon>Saccotheciaceae</taxon>
        <taxon>Aureobasidium</taxon>
    </lineage>
</organism>
<feature type="transmembrane region" description="Helical" evidence="18">
    <location>
        <begin position="79"/>
        <end position="100"/>
    </location>
</feature>
<dbReference type="Pfam" id="PF08240">
    <property type="entry name" value="ADH_N"/>
    <property type="match status" value="1"/>
</dbReference>
<keyword evidence="4" id="KW-0813">Transport</keyword>
<evidence type="ECO:0000256" key="16">
    <source>
        <dbReference type="RuleBase" id="RU361277"/>
    </source>
</evidence>
<evidence type="ECO:0000256" key="14">
    <source>
        <dbReference type="ARBA" id="ARBA00026119"/>
    </source>
</evidence>
<evidence type="ECO:0000256" key="15">
    <source>
        <dbReference type="ARBA" id="ARBA00030139"/>
    </source>
</evidence>
<dbReference type="OrthoDB" id="3900342at2759"/>
<dbReference type="InterPro" id="IPR020843">
    <property type="entry name" value="ER"/>
</dbReference>
<dbReference type="Pfam" id="PF00107">
    <property type="entry name" value="ADH_zinc_N"/>
    <property type="match status" value="1"/>
</dbReference>
<feature type="transmembrane region" description="Helical" evidence="18">
    <location>
        <begin position="448"/>
        <end position="473"/>
    </location>
</feature>
<evidence type="ECO:0000256" key="18">
    <source>
        <dbReference type="SAM" id="Phobius"/>
    </source>
</evidence>
<keyword evidence="10" id="KW-0520">NAD</keyword>
<comment type="function">
    <text evidence="12">Xylitol dehydrogenase which catalyzes the conversion of xylitol to D-xylulose. Xylose is a major component of hemicelluloses such as xylan. Most fungi utilize D-xylose via three enzymatic reactions, xylose reductase (XR), xylitol dehydrogenase (XDH), and xylulokinase, to form xylulose 5-phosphate, which enters pentose phosphate pathway.</text>
</comment>
<dbReference type="InterPro" id="IPR011032">
    <property type="entry name" value="GroES-like_sf"/>
</dbReference>
<dbReference type="AlphaFoldDB" id="A0A9P8KBV8"/>
<evidence type="ECO:0000256" key="9">
    <source>
        <dbReference type="ARBA" id="ARBA00023002"/>
    </source>
</evidence>
<dbReference type="CDD" id="cd05285">
    <property type="entry name" value="sorbitol_DH"/>
    <property type="match status" value="1"/>
</dbReference>
<sequence length="962" mass="103874">MDSKRPTDKLTPYRSEQPEVEEGTVTVNTSGHTQELERNFNIVSCCAVGIVTGNTWCALGGSIVVALYNGGPTGVLFEFLAVSIFYWMVGACIAELASSMPSSAGVYHWATATSGPRYSKFLGFLAGWWNVLAWIFGSASMSSILANEVLAMWGLFHPEYVAERWHVFICYIIISWSCCGVVLFANRALPMINNIGLFLCLGGCVITILVCAIMPTTTGAGHASTAAVWSTWSNDTGYKSNGLVFITGMLNGAFSVGTPDCVSHLAEEIPRASRNVPKAIAAQMGVGFITGFAYLVAIFYSINDIDALMSNPYTNPLAELYRQATGSKAGSCGLLIVVFLPTVANAIGTYITCGRMLWTLSRDRATPFSDTLGKISPRWGNPFAATVACLVITTVLGFIYLGSSVAFNAFVGSFIILSSASYLAAILPHLLSRRKNIEFGPFRMPDKVAAILMPIACAYIACFIVIFCFPYSMPVSAETMNYSSAITGGLTLIITLFYPWQCRNGFRSPVEVVREFKVVKGHSPGPLINNSTTIHITTAYIMSQVFKSGLQRSLRASSLRVPSSTTYKLQSARSCGSCAAVAYHLNSKKASRSFSATSTPKMASVQEVNPADAKNLSFVLQKPYDVKFEDRPVPQLRDPYDVIVNVKYTGICGSDVHYWTDGAIGDFVVKAPMVLGHESAGIVEEVGDKVTTLKKGDRVTMEPGVPCRRCPRCREGKYNLCLDMAFAATPPYDGTLAKYYRLPEDFCYKVADHVPLEEAALVEPLSVGVHITKQADIKPGQSVVVFGAGPVGLLCMAVAKSFGATKIVAVDINEERLEFAQKYAATHVFRSQRVGAQENAKLLTDECDLGLGADAIIDATGAEPCIQTAIHALRTGGTYVQGGMGKPDINFPIMAMTAKELTCRGSFRYGPGDYQLAVDLITSGSLSVKELITGRVKFEDAEQAFKDVHAAKGIKMIIEGPQ</sequence>
<comment type="caution">
    <text evidence="20">The sequence shown here is derived from an EMBL/GenBank/DDBJ whole genome shotgun (WGS) entry which is preliminary data.</text>
</comment>
<dbReference type="PROSITE" id="PS00059">
    <property type="entry name" value="ADH_ZINC"/>
    <property type="match status" value="1"/>
</dbReference>
<evidence type="ECO:0000256" key="4">
    <source>
        <dbReference type="ARBA" id="ARBA00022448"/>
    </source>
</evidence>
<dbReference type="EC" id="1.1.1.9" evidence="14"/>
<evidence type="ECO:0000313" key="21">
    <source>
        <dbReference type="Proteomes" id="UP000767238"/>
    </source>
</evidence>
<evidence type="ECO:0000256" key="8">
    <source>
        <dbReference type="ARBA" id="ARBA00022989"/>
    </source>
</evidence>
<dbReference type="InterPro" id="IPR045306">
    <property type="entry name" value="SDH-like"/>
</dbReference>